<feature type="chain" id="PRO_5013868976" evidence="2">
    <location>
        <begin position="19"/>
        <end position="177"/>
    </location>
</feature>
<dbReference type="Proteomes" id="UP000230233">
    <property type="component" value="Chromosome V"/>
</dbReference>
<feature type="region of interest" description="Disordered" evidence="1">
    <location>
        <begin position="24"/>
        <end position="45"/>
    </location>
</feature>
<dbReference type="EMBL" id="PDUG01000005">
    <property type="protein sequence ID" value="PIC22638.1"/>
    <property type="molecule type" value="Genomic_DNA"/>
</dbReference>
<reference evidence="4" key="1">
    <citation type="submission" date="2017-10" db="EMBL/GenBank/DDBJ databases">
        <title>Rapid genome shrinkage in a self-fertile nematode reveals novel sperm competition proteins.</title>
        <authorList>
            <person name="Yin D."/>
            <person name="Schwarz E.M."/>
            <person name="Thomas C.G."/>
            <person name="Felde R.L."/>
            <person name="Korf I.F."/>
            <person name="Cutter A.D."/>
            <person name="Schartner C.M."/>
            <person name="Ralston E.J."/>
            <person name="Meyer B.J."/>
            <person name="Haag E.S."/>
        </authorList>
    </citation>
    <scope>NUCLEOTIDE SEQUENCE [LARGE SCALE GENOMIC DNA]</scope>
    <source>
        <strain evidence="4">JU1422</strain>
    </source>
</reference>
<proteinExistence type="predicted"/>
<feature type="compositionally biased region" description="Basic and acidic residues" evidence="1">
    <location>
        <begin position="24"/>
        <end position="33"/>
    </location>
</feature>
<evidence type="ECO:0000313" key="3">
    <source>
        <dbReference type="EMBL" id="PIC22638.1"/>
    </source>
</evidence>
<feature type="compositionally biased region" description="Low complexity" evidence="1">
    <location>
        <begin position="35"/>
        <end position="45"/>
    </location>
</feature>
<sequence length="177" mass="19788">MMTRQWVFFAAIILVANGLENNENDHCGKEEKSSTPPTTTTMKPTTTDCPCSVPPYVLPFTNDKYTKNWWSNLKDKTLLSYNSSYFVDATEMSSEVSENGCSVSVACIIYVSEFTTFVRATNILVMADDQIYNSTFEAGKDGRLFLDCNHDGQYTYNGVPFDLQVAGCMSIVLKKSL</sequence>
<keyword evidence="2" id="KW-0732">Signal</keyword>
<evidence type="ECO:0000256" key="1">
    <source>
        <dbReference type="SAM" id="MobiDB-lite"/>
    </source>
</evidence>
<organism evidence="3 4">
    <name type="scientific">Caenorhabditis nigoni</name>
    <dbReference type="NCBI Taxonomy" id="1611254"/>
    <lineage>
        <taxon>Eukaryota</taxon>
        <taxon>Metazoa</taxon>
        <taxon>Ecdysozoa</taxon>
        <taxon>Nematoda</taxon>
        <taxon>Chromadorea</taxon>
        <taxon>Rhabditida</taxon>
        <taxon>Rhabditina</taxon>
        <taxon>Rhabditomorpha</taxon>
        <taxon>Rhabditoidea</taxon>
        <taxon>Rhabditidae</taxon>
        <taxon>Peloderinae</taxon>
        <taxon>Caenorhabditis</taxon>
    </lineage>
</organism>
<name>A0A2G5T5Z5_9PELO</name>
<accession>A0A2G5T5Z5</accession>
<evidence type="ECO:0000256" key="2">
    <source>
        <dbReference type="SAM" id="SignalP"/>
    </source>
</evidence>
<dbReference type="AlphaFoldDB" id="A0A2G5T5Z5"/>
<gene>
    <name evidence="3" type="primary">Cnig_chr_V.g16618</name>
    <name evidence="3" type="ORF">B9Z55_016618</name>
</gene>
<comment type="caution">
    <text evidence="3">The sequence shown here is derived from an EMBL/GenBank/DDBJ whole genome shotgun (WGS) entry which is preliminary data.</text>
</comment>
<keyword evidence="4" id="KW-1185">Reference proteome</keyword>
<protein>
    <submittedName>
        <fullName evidence="3">Uncharacterized protein</fullName>
    </submittedName>
</protein>
<feature type="signal peptide" evidence="2">
    <location>
        <begin position="1"/>
        <end position="18"/>
    </location>
</feature>
<evidence type="ECO:0000313" key="4">
    <source>
        <dbReference type="Proteomes" id="UP000230233"/>
    </source>
</evidence>